<dbReference type="RefSeq" id="WP_014256407.1">
    <property type="nucleotide sequence ID" value="NC_016627.1"/>
</dbReference>
<reference evidence="2" key="1">
    <citation type="submission" date="2011-12" db="EMBL/GenBank/DDBJ databases">
        <title>Complete sequence of Clostridium clariflavum DSM 19732.</title>
        <authorList>
            <consortium name="US DOE Joint Genome Institute"/>
            <person name="Lucas S."/>
            <person name="Han J."/>
            <person name="Lapidus A."/>
            <person name="Cheng J.-F."/>
            <person name="Goodwin L."/>
            <person name="Pitluck S."/>
            <person name="Peters L."/>
            <person name="Teshima H."/>
            <person name="Detter J.C."/>
            <person name="Han C."/>
            <person name="Tapia R."/>
            <person name="Land M."/>
            <person name="Hauser L."/>
            <person name="Kyrpides N."/>
            <person name="Ivanova N."/>
            <person name="Pagani I."/>
            <person name="Kitzmiller T."/>
            <person name="Lynd L."/>
            <person name="Izquierdo J."/>
            <person name="Woyke T."/>
        </authorList>
    </citation>
    <scope>NUCLEOTIDE SEQUENCE [LARGE SCALE GENOMIC DNA]</scope>
    <source>
        <strain evidence="2">DSM 19732 / NBRC 101661 / EBR45</strain>
    </source>
</reference>
<organism evidence="1 2">
    <name type="scientific">Acetivibrio clariflavus (strain DSM 19732 / NBRC 101661 / EBR45)</name>
    <name type="common">Clostridium clariflavum</name>
    <dbReference type="NCBI Taxonomy" id="720554"/>
    <lineage>
        <taxon>Bacteria</taxon>
        <taxon>Bacillati</taxon>
        <taxon>Bacillota</taxon>
        <taxon>Clostridia</taxon>
        <taxon>Eubacteriales</taxon>
        <taxon>Oscillospiraceae</taxon>
        <taxon>Acetivibrio</taxon>
    </lineage>
</organism>
<name>G8LXF7_ACECE</name>
<evidence type="ECO:0000313" key="2">
    <source>
        <dbReference type="Proteomes" id="UP000005435"/>
    </source>
</evidence>
<dbReference type="EMBL" id="CP003065">
    <property type="protein sequence ID" value="AEV69875.1"/>
    <property type="molecule type" value="Genomic_DNA"/>
</dbReference>
<dbReference type="AlphaFoldDB" id="G8LXF7"/>
<keyword evidence="2" id="KW-1185">Reference proteome</keyword>
<gene>
    <name evidence="1" type="ordered locus">Clocl_3377</name>
</gene>
<dbReference type="Proteomes" id="UP000005435">
    <property type="component" value="Chromosome"/>
</dbReference>
<proteinExistence type="predicted"/>
<accession>G8LXF7</accession>
<dbReference type="KEGG" id="ccl:Clocl_3377"/>
<protein>
    <submittedName>
        <fullName evidence="1">Uncharacterized protein</fullName>
    </submittedName>
</protein>
<evidence type="ECO:0000313" key="1">
    <source>
        <dbReference type="EMBL" id="AEV69875.1"/>
    </source>
</evidence>
<dbReference type="STRING" id="720554.Clocl_3377"/>
<dbReference type="HOGENOM" id="CLU_939100_0_0_9"/>
<reference evidence="1 2" key="2">
    <citation type="journal article" date="2012" name="Stand. Genomic Sci.">
        <title>Complete Genome Sequence of Clostridium clariflavum DSM 19732.</title>
        <authorList>
            <person name="Izquierdo J.A."/>
            <person name="Goodwin L."/>
            <person name="Davenport K.W."/>
            <person name="Teshima H."/>
            <person name="Bruce D."/>
            <person name="Detter C."/>
            <person name="Tapia R."/>
            <person name="Han S."/>
            <person name="Land M."/>
            <person name="Hauser L."/>
            <person name="Jeffries C.D."/>
            <person name="Han J."/>
            <person name="Pitluck S."/>
            <person name="Nolan M."/>
            <person name="Chen A."/>
            <person name="Huntemann M."/>
            <person name="Mavromatis K."/>
            <person name="Mikhailova N."/>
            <person name="Liolios K."/>
            <person name="Woyke T."/>
            <person name="Lynd L.R."/>
        </authorList>
    </citation>
    <scope>NUCLEOTIDE SEQUENCE [LARGE SCALE GENOMIC DNA]</scope>
    <source>
        <strain evidence="2">DSM 19732 / NBRC 101661 / EBR45</strain>
    </source>
</reference>
<sequence>MLALITTGCSKNINVRSYNAVCDLYLEGLPEEFKQLPEALRNDLNISITLRNVSSNKKHNIKLKAADNYRKSVYLIPGTYEVQKPFLYEQSLAMFRVETTVTSISVAKNSRAEVPIKVSNPSNFINTMKNNQPTDEILNADIYSRKVQYKGKIIDLNKIKEVMSFNLASNSKTLSPSETYLIPSSDNPGVSIIVQNLTSTSIPVSKATLTGVYFTGNNVVLPKGITLGSNLRDIVHAKEGKLGTPDYCMGSALIGFEIDGTTLVYIDKDSGDRISFYIKLGDTYVSSVKYEFAKYE</sequence>